<sequence length="133" mass="15408">MALFFKPIKHKSSHHSEKVSTTHSTVQKDNYCPVYDWPLDKSNDTKVKTKIAKNAFEIAFDCTQFQPEEIKVTIKKDKLHILCNHKQIKNKHDANIKLDRMYNIPKSVDRKSLKQQLSQDGELIVTGTLIQSE</sequence>
<name>A0AC35TN73_9BILA</name>
<dbReference type="WBParaSite" id="RSKR_0000262600.1">
    <property type="protein sequence ID" value="RSKR_0000262600.1"/>
    <property type="gene ID" value="RSKR_0000262600"/>
</dbReference>
<reference evidence="2" key="1">
    <citation type="submission" date="2016-11" db="UniProtKB">
        <authorList>
            <consortium name="WormBaseParasite"/>
        </authorList>
    </citation>
    <scope>IDENTIFICATION</scope>
    <source>
        <strain evidence="2">KR3021</strain>
    </source>
</reference>
<organism evidence="1 2">
    <name type="scientific">Rhabditophanes sp. KR3021</name>
    <dbReference type="NCBI Taxonomy" id="114890"/>
    <lineage>
        <taxon>Eukaryota</taxon>
        <taxon>Metazoa</taxon>
        <taxon>Ecdysozoa</taxon>
        <taxon>Nematoda</taxon>
        <taxon>Chromadorea</taxon>
        <taxon>Rhabditida</taxon>
        <taxon>Tylenchina</taxon>
        <taxon>Panagrolaimomorpha</taxon>
        <taxon>Strongyloidoidea</taxon>
        <taxon>Alloionematidae</taxon>
        <taxon>Rhabditophanes</taxon>
    </lineage>
</organism>
<proteinExistence type="predicted"/>
<evidence type="ECO:0000313" key="2">
    <source>
        <dbReference type="WBParaSite" id="RSKR_0000262600.1"/>
    </source>
</evidence>
<protein>
    <submittedName>
        <fullName evidence="2">SHSP domain-containing protein</fullName>
    </submittedName>
</protein>
<dbReference type="Proteomes" id="UP000095286">
    <property type="component" value="Unplaced"/>
</dbReference>
<accession>A0AC35TN73</accession>
<evidence type="ECO:0000313" key="1">
    <source>
        <dbReference type="Proteomes" id="UP000095286"/>
    </source>
</evidence>